<proteinExistence type="predicted"/>
<dbReference type="Gramene" id="OE9A062158T1">
    <property type="protein sequence ID" value="OE9A062158C1"/>
    <property type="gene ID" value="OE9A062158"/>
</dbReference>
<evidence type="ECO:0000313" key="2">
    <source>
        <dbReference type="Proteomes" id="UP000594638"/>
    </source>
</evidence>
<evidence type="ECO:0000313" key="1">
    <source>
        <dbReference type="EMBL" id="CAA2965459.1"/>
    </source>
</evidence>
<dbReference type="AlphaFoldDB" id="A0A8S0QHT5"/>
<name>A0A8S0QHT5_OLEEU</name>
<dbReference type="Proteomes" id="UP000594638">
    <property type="component" value="Unassembled WGS sequence"/>
</dbReference>
<keyword evidence="2" id="KW-1185">Reference proteome</keyword>
<reference evidence="1 2" key="1">
    <citation type="submission" date="2019-12" db="EMBL/GenBank/DDBJ databases">
        <authorList>
            <person name="Alioto T."/>
            <person name="Alioto T."/>
            <person name="Gomez Garrido J."/>
        </authorList>
    </citation>
    <scope>NUCLEOTIDE SEQUENCE [LARGE SCALE GENOMIC DNA]</scope>
</reference>
<organism evidence="1 2">
    <name type="scientific">Olea europaea subsp. europaea</name>
    <dbReference type="NCBI Taxonomy" id="158383"/>
    <lineage>
        <taxon>Eukaryota</taxon>
        <taxon>Viridiplantae</taxon>
        <taxon>Streptophyta</taxon>
        <taxon>Embryophyta</taxon>
        <taxon>Tracheophyta</taxon>
        <taxon>Spermatophyta</taxon>
        <taxon>Magnoliopsida</taxon>
        <taxon>eudicotyledons</taxon>
        <taxon>Gunneridae</taxon>
        <taxon>Pentapetalae</taxon>
        <taxon>asterids</taxon>
        <taxon>lamiids</taxon>
        <taxon>Lamiales</taxon>
        <taxon>Oleaceae</taxon>
        <taxon>Oleeae</taxon>
        <taxon>Olea</taxon>
    </lineage>
</organism>
<gene>
    <name evidence="1" type="ORF">OLEA9_A062158</name>
</gene>
<protein>
    <submittedName>
        <fullName evidence="1">Uncharacterized protein</fullName>
    </submittedName>
</protein>
<accession>A0A8S0QHT5</accession>
<sequence length="141" mass="16020">MSRHMTVGIDDTARASRNNMSVKHSDVITAYIMEFQFLVLENVRLPERILQRNNFDDRLWADFRDSCLGFLIGVSKIQFSAQLIQALVCQGSVAISPMSCGSTYKATLPDLDCRSMLSSLDCMLGRFRRVIGTQRHWRRGG</sequence>
<comment type="caution">
    <text evidence="1">The sequence shown here is derived from an EMBL/GenBank/DDBJ whole genome shotgun (WGS) entry which is preliminary data.</text>
</comment>
<dbReference type="EMBL" id="CACTIH010001842">
    <property type="protein sequence ID" value="CAA2965459.1"/>
    <property type="molecule type" value="Genomic_DNA"/>
</dbReference>